<proteinExistence type="predicted"/>
<gene>
    <name evidence="1" type="ORF">CLO192961_LOCUS328987</name>
</gene>
<accession>A0ABY6UPM9</accession>
<comment type="caution">
    <text evidence="1">The sequence shown here is derived from an EMBL/GenBank/DDBJ whole genome shotgun (WGS) entry which is preliminary data.</text>
</comment>
<evidence type="ECO:0000313" key="1">
    <source>
        <dbReference type="EMBL" id="VUC32741.1"/>
    </source>
</evidence>
<protein>
    <submittedName>
        <fullName evidence="1">Uncharacterized protein</fullName>
    </submittedName>
</protein>
<name>A0ABY6UPM9_BIOOC</name>
<reference evidence="1 2" key="1">
    <citation type="submission" date="2019-06" db="EMBL/GenBank/DDBJ databases">
        <authorList>
            <person name="Broberg M."/>
        </authorList>
    </citation>
    <scope>NUCLEOTIDE SEQUENCE [LARGE SCALE GENOMIC DNA]</scope>
</reference>
<sequence length="166" mass="18212">MAGYWDYLTLPFTVDLNRLNGKIGTIKLRPKSGLYCTGNGDLVNFKYRIQGTTVVNGESQYVDATGFITVSSSDWKGFARPDISNVSYNWPDNPQVVAALTVPSTIAGMPDDLLILCGANKDQGKVGMNSTTHSDILSTVTNYLTQGIFWVNEKLIGWAFGNFLPF</sequence>
<dbReference type="Proteomes" id="UP000766486">
    <property type="component" value="Unassembled WGS sequence"/>
</dbReference>
<organism evidence="1 2">
    <name type="scientific">Bionectria ochroleuca</name>
    <name type="common">Gliocladium roseum</name>
    <dbReference type="NCBI Taxonomy" id="29856"/>
    <lineage>
        <taxon>Eukaryota</taxon>
        <taxon>Fungi</taxon>
        <taxon>Dikarya</taxon>
        <taxon>Ascomycota</taxon>
        <taxon>Pezizomycotina</taxon>
        <taxon>Sordariomycetes</taxon>
        <taxon>Hypocreomycetidae</taxon>
        <taxon>Hypocreales</taxon>
        <taxon>Bionectriaceae</taxon>
        <taxon>Clonostachys</taxon>
    </lineage>
</organism>
<dbReference type="EMBL" id="CABFNS010000851">
    <property type="protein sequence ID" value="VUC32741.1"/>
    <property type="molecule type" value="Genomic_DNA"/>
</dbReference>
<keyword evidence="2" id="KW-1185">Reference proteome</keyword>
<evidence type="ECO:0000313" key="2">
    <source>
        <dbReference type="Proteomes" id="UP000766486"/>
    </source>
</evidence>